<dbReference type="PRINTS" id="PR00153">
    <property type="entry name" value="CSAPPISMRASE"/>
</dbReference>
<dbReference type="KEGG" id="oti:135385835"/>
<feature type="compositionally biased region" description="Low complexity" evidence="5">
    <location>
        <begin position="845"/>
        <end position="863"/>
    </location>
</feature>
<evidence type="ECO:0000313" key="7">
    <source>
        <dbReference type="EMBL" id="MBY10802.1"/>
    </source>
</evidence>
<evidence type="ECO:0000256" key="2">
    <source>
        <dbReference type="ARBA" id="ARBA00013194"/>
    </source>
</evidence>
<feature type="compositionally biased region" description="Basic and acidic residues" evidence="5">
    <location>
        <begin position="465"/>
        <end position="477"/>
    </location>
</feature>
<evidence type="ECO:0000259" key="6">
    <source>
        <dbReference type="PROSITE" id="PS50072"/>
    </source>
</evidence>
<evidence type="ECO:0000256" key="3">
    <source>
        <dbReference type="ARBA" id="ARBA00023110"/>
    </source>
</evidence>
<feature type="compositionally biased region" description="Basic and acidic residues" evidence="5">
    <location>
        <begin position="268"/>
        <end position="277"/>
    </location>
</feature>
<dbReference type="EC" id="5.2.1.8" evidence="2"/>
<organism evidence="7">
    <name type="scientific">Ornithodoros turicata</name>
    <dbReference type="NCBI Taxonomy" id="34597"/>
    <lineage>
        <taxon>Eukaryota</taxon>
        <taxon>Metazoa</taxon>
        <taxon>Ecdysozoa</taxon>
        <taxon>Arthropoda</taxon>
        <taxon>Chelicerata</taxon>
        <taxon>Arachnida</taxon>
        <taxon>Acari</taxon>
        <taxon>Parasitiformes</taxon>
        <taxon>Ixodida</taxon>
        <taxon>Ixodoidea</taxon>
        <taxon>Argasidae</taxon>
        <taxon>Ornithodorinae</taxon>
        <taxon>Ornithodoros</taxon>
    </lineage>
</organism>
<dbReference type="Pfam" id="PF00160">
    <property type="entry name" value="Pro_isomerase"/>
    <property type="match status" value="1"/>
</dbReference>
<dbReference type="GO" id="GO:0006457">
    <property type="term" value="P:protein folding"/>
    <property type="evidence" value="ECO:0007669"/>
    <property type="project" value="InterPro"/>
</dbReference>
<feature type="compositionally biased region" description="Basic residues" evidence="5">
    <location>
        <begin position="296"/>
        <end position="306"/>
    </location>
</feature>
<feature type="compositionally biased region" description="Acidic residues" evidence="5">
    <location>
        <begin position="348"/>
        <end position="357"/>
    </location>
</feature>
<dbReference type="GO" id="GO:0003755">
    <property type="term" value="F:peptidyl-prolyl cis-trans isomerase activity"/>
    <property type="evidence" value="ECO:0007669"/>
    <property type="project" value="UniProtKB-KW"/>
</dbReference>
<feature type="compositionally biased region" description="Low complexity" evidence="5">
    <location>
        <begin position="882"/>
        <end position="891"/>
    </location>
</feature>
<evidence type="ECO:0000256" key="5">
    <source>
        <dbReference type="SAM" id="MobiDB-lite"/>
    </source>
</evidence>
<feature type="compositionally biased region" description="Basic residues" evidence="5">
    <location>
        <begin position="835"/>
        <end position="844"/>
    </location>
</feature>
<dbReference type="PROSITE" id="PS50072">
    <property type="entry name" value="CSA_PPIASE_2"/>
    <property type="match status" value="1"/>
</dbReference>
<sequence length="891" mass="100391">MTIEKKYNPRCFFDVEVGEKPVGRIVFELFADVCPITCENFRAICTGECGLGKTTGKPLHYKGVKFHRVIKNFMIQGGDFSVGNGSGGESIYGGTFKDECFDVRHDQPFLLSMANRGKDTNGSQFFITTQRTPHLDGIHVVFGRVIKGEDIIQSIENQPTDANSSPLQPVVISNCGELVLKKKQKEKKRRKTSASPSKSEAESDVEGTEKGEKKKHKKHHKHRSKKSKKEKGKNDESHEKENPDDDADEFTINPKEIPEVPANNFLMRRVDPVDDNYRGPPTRGGGFNRRPMMSRSGRKIKGRGFMRYRTPSPEGGRSGSETPPHWKQAQSRIRPFREFEDTAKETENPDANEEEGVAPEGMETDSAVEKPRSQEQGEAKQDRGNRDRNRARERDRNRNRGQDYNRDRGSEGERKRERNRDRPQDPDRSQQKQRSREQNRGRDAQQDEEPKRERPSRNGSTSNPVKRDRRDRDDEPPPSRNRHDHHDKRRSPSRDGKSRRESRRRPDESSKTPAEGDHHRSHQDSRRGVHGAQEEKPNIPVQSSGASHAAKEMGTLGSDVHKNDTVDSSRNDGRRGVTSSIGKDQNAHQSESGSMMSIVPPGARHLSSLPVMVDPTEPPPPGVEPDEFSLNMVESLSSSQTKWDSKLPSGSSHKDSALTSSEVKKAPTPAAPRRNRWSSGPPSSNPVPDEEPKKRASEPERPPEPATASTARTPNKPQIERRSGNASSSNRRQSLESEQKKSDQSPERRQKQSTRRGRSSSSASPRRRPSRSRSRGRRGRTRSSSEGRRRRQRNRSRSRSRKKSHRSASSSSRSDRGRTRNRRRNRDSSDDGNRGRSRRARRRPSSSSSDSSSSSSSADSGSSGRRRRRKGGRQSRQRRRSSTSSSGSSSS</sequence>
<dbReference type="GO" id="GO:0005739">
    <property type="term" value="C:mitochondrion"/>
    <property type="evidence" value="ECO:0007669"/>
    <property type="project" value="TreeGrafter"/>
</dbReference>
<feature type="compositionally biased region" description="Basic residues" evidence="5">
    <location>
        <begin position="788"/>
        <end position="806"/>
    </location>
</feature>
<dbReference type="PROSITE" id="PS00170">
    <property type="entry name" value="CSA_PPIASE_1"/>
    <property type="match status" value="1"/>
</dbReference>
<reference evidence="7" key="1">
    <citation type="submission" date="2018-03" db="EMBL/GenBank/DDBJ databases">
        <title>The relapsing fever spirochete Borrelia turicatae persists in the highly oxidative environment of its soft-bodied tick vector.</title>
        <authorList>
            <person name="Bourret T.J."/>
            <person name="Boyle W.K."/>
            <person name="Valenzuela J.G."/>
            <person name="Oliveira F."/>
            <person name="Lopez J.E."/>
        </authorList>
    </citation>
    <scope>NUCLEOTIDE SEQUENCE</scope>
    <source>
        <strain evidence="7">Kansas strain/isolate</strain>
        <tissue evidence="7">Salivary glands</tissue>
    </source>
</reference>
<dbReference type="Gene3D" id="2.40.100.10">
    <property type="entry name" value="Cyclophilin-like"/>
    <property type="match status" value="1"/>
</dbReference>
<dbReference type="SUPFAM" id="SSF50891">
    <property type="entry name" value="Cyclophilin-like"/>
    <property type="match status" value="1"/>
</dbReference>
<name>A0A2R5LMQ9_9ACAR</name>
<dbReference type="FunFam" id="2.40.100.10:FF:000005">
    <property type="entry name" value="Peptidyl-prolyl cis-trans isomerase G"/>
    <property type="match status" value="1"/>
</dbReference>
<evidence type="ECO:0000256" key="1">
    <source>
        <dbReference type="ARBA" id="ARBA00000971"/>
    </source>
</evidence>
<feature type="compositionally biased region" description="Basic residues" evidence="5">
    <location>
        <begin position="765"/>
        <end position="781"/>
    </location>
</feature>
<feature type="compositionally biased region" description="Basic and acidic residues" evidence="5">
    <location>
        <begin position="335"/>
        <end position="347"/>
    </location>
</feature>
<dbReference type="PANTHER" id="PTHR11071:SF565">
    <property type="entry name" value="MOCA-CYP, ISOFORM A"/>
    <property type="match status" value="1"/>
</dbReference>
<protein>
    <recommendedName>
        <fullName evidence="2">peptidylprolyl isomerase</fullName>
        <ecNumber evidence="2">5.2.1.8</ecNumber>
    </recommendedName>
</protein>
<dbReference type="RefSeq" id="XP_064471456.1">
    <property type="nucleotide sequence ID" value="XM_064615386.1"/>
</dbReference>
<dbReference type="GO" id="GO:0016018">
    <property type="term" value="F:cyclosporin A binding"/>
    <property type="evidence" value="ECO:0007669"/>
    <property type="project" value="TreeGrafter"/>
</dbReference>
<feature type="compositionally biased region" description="Basic and acidic residues" evidence="5">
    <location>
        <begin position="733"/>
        <end position="750"/>
    </location>
</feature>
<feature type="compositionally biased region" description="Basic and acidic residues" evidence="5">
    <location>
        <begin position="690"/>
        <end position="703"/>
    </location>
</feature>
<proteinExistence type="predicted"/>
<feature type="compositionally biased region" description="Basic and acidic residues" evidence="5">
    <location>
        <begin position="559"/>
        <end position="575"/>
    </location>
</feature>
<feature type="compositionally biased region" description="Basic residues" evidence="5">
    <location>
        <begin position="864"/>
        <end position="881"/>
    </location>
</feature>
<keyword evidence="3" id="KW-0697">Rotamase</keyword>
<feature type="compositionally biased region" description="Basic residues" evidence="5">
    <location>
        <begin position="480"/>
        <end position="489"/>
    </location>
</feature>
<dbReference type="InterPro" id="IPR002130">
    <property type="entry name" value="Cyclophilin-type_PPIase_dom"/>
</dbReference>
<dbReference type="AlphaFoldDB" id="A0A2R5LMQ9"/>
<feature type="compositionally biased region" description="Basic and acidic residues" evidence="5">
    <location>
        <begin position="490"/>
        <end position="537"/>
    </location>
</feature>
<feature type="domain" description="PPIase cyclophilin-type" evidence="6">
    <location>
        <begin position="12"/>
        <end position="177"/>
    </location>
</feature>
<feature type="compositionally biased region" description="Polar residues" evidence="5">
    <location>
        <begin position="632"/>
        <end position="642"/>
    </location>
</feature>
<dbReference type="RefSeq" id="XP_064471457.1">
    <property type="nucleotide sequence ID" value="XM_064615387.1"/>
</dbReference>
<feature type="compositionally biased region" description="Basic residues" evidence="5">
    <location>
        <begin position="213"/>
        <end position="231"/>
    </location>
</feature>
<evidence type="ECO:0000256" key="4">
    <source>
        <dbReference type="ARBA" id="ARBA00023235"/>
    </source>
</evidence>
<dbReference type="InterPro" id="IPR020892">
    <property type="entry name" value="Cyclophilin-type_PPIase_CS"/>
</dbReference>
<feature type="compositionally biased region" description="Basic residues" evidence="5">
    <location>
        <begin position="182"/>
        <end position="192"/>
    </location>
</feature>
<feature type="compositionally biased region" description="Basic and acidic residues" evidence="5">
    <location>
        <begin position="367"/>
        <end position="456"/>
    </location>
</feature>
<keyword evidence="4" id="KW-0413">Isomerase</keyword>
<dbReference type="CTD" id="43374"/>
<dbReference type="EMBL" id="GGLE01006676">
    <property type="protein sequence ID" value="MBY10802.1"/>
    <property type="molecule type" value="Transcribed_RNA"/>
</dbReference>
<dbReference type="InterPro" id="IPR029000">
    <property type="entry name" value="Cyclophilin-like_dom_sf"/>
</dbReference>
<feature type="compositionally biased region" description="Basic and acidic residues" evidence="5">
    <location>
        <begin position="232"/>
        <end position="241"/>
    </location>
</feature>
<accession>A0A2R5LMQ9</accession>
<feature type="region of interest" description="Disordered" evidence="5">
    <location>
        <begin position="182"/>
        <end position="891"/>
    </location>
</feature>
<comment type="catalytic activity">
    <reaction evidence="1">
        <text>[protein]-peptidylproline (omega=180) = [protein]-peptidylproline (omega=0)</text>
        <dbReference type="Rhea" id="RHEA:16237"/>
        <dbReference type="Rhea" id="RHEA-COMP:10747"/>
        <dbReference type="Rhea" id="RHEA-COMP:10748"/>
        <dbReference type="ChEBI" id="CHEBI:83833"/>
        <dbReference type="ChEBI" id="CHEBI:83834"/>
        <dbReference type="EC" id="5.2.1.8"/>
    </reaction>
</comment>
<dbReference type="GeneID" id="135385835"/>
<feature type="compositionally biased region" description="Polar residues" evidence="5">
    <location>
        <begin position="577"/>
        <end position="595"/>
    </location>
</feature>
<dbReference type="PANTHER" id="PTHR11071">
    <property type="entry name" value="PEPTIDYL-PROLYL CIS-TRANS ISOMERASE"/>
    <property type="match status" value="1"/>
</dbReference>